<evidence type="ECO:0000259" key="1">
    <source>
        <dbReference type="Pfam" id="PF16044"/>
    </source>
</evidence>
<dbReference type="PANTHER" id="PTHR33963:SF2">
    <property type="entry name" value="MKRN2 OPPOSITE STRAND PROTEIN"/>
    <property type="match status" value="1"/>
</dbReference>
<feature type="domain" description="MKRN2 opposite strand protein-like C-terminal" evidence="1">
    <location>
        <begin position="226"/>
        <end position="370"/>
    </location>
</feature>
<gene>
    <name evidence="2" type="ORF">TCNE_LOCUS18785</name>
</gene>
<proteinExistence type="predicted"/>
<dbReference type="AlphaFoldDB" id="A0A183VDG5"/>
<reference evidence="2 3" key="2">
    <citation type="submission" date="2018-11" db="EMBL/GenBank/DDBJ databases">
        <authorList>
            <consortium name="Pathogen Informatics"/>
        </authorList>
    </citation>
    <scope>NUCLEOTIDE SEQUENCE [LARGE SCALE GENOMIC DNA]</scope>
</reference>
<accession>A0A183VDG5</accession>
<dbReference type="InterPro" id="IPR032016">
    <property type="entry name" value="MKRN2OS-like"/>
</dbReference>
<keyword evidence="3" id="KW-1185">Reference proteome</keyword>
<organism evidence="3 4">
    <name type="scientific">Toxocara canis</name>
    <name type="common">Canine roundworm</name>
    <dbReference type="NCBI Taxonomy" id="6265"/>
    <lineage>
        <taxon>Eukaryota</taxon>
        <taxon>Metazoa</taxon>
        <taxon>Ecdysozoa</taxon>
        <taxon>Nematoda</taxon>
        <taxon>Chromadorea</taxon>
        <taxon>Rhabditida</taxon>
        <taxon>Spirurina</taxon>
        <taxon>Ascaridomorpha</taxon>
        <taxon>Ascaridoidea</taxon>
        <taxon>Toxocaridae</taxon>
        <taxon>Toxocara</taxon>
    </lineage>
</organism>
<sequence>MARTSKAAEMRSTVEEIVVPVAEGMRKTMKQMMATVAEETRKLLAATIRDVVGSLVPMMVRTPTHSLHSIINSSSERLRTMERDTSNALQSLKDMVATLQQTSRSTQQSENSSTFMFDAEQQQRRRSAVFIGVAESCDPPHLRYERDVESVAEILNELNVNGVPVEVYRMGVLNPAKCRPVKMVFTAVTLKVLTHTRCGWRCVTTEAICHCKNCDRFITNTEMSLVNLPNPFIANAPRCILLKPSYGGFNEYKVGDDLHIGISNSESMVYSYWKDGIVAEFSGWKNAISIYDFEEACFDDTLQRFIDENATHFSREKYTANNWNCFDFVILFLKFADVVDEDRSTKDCFVADFIEAPLQRAIRYCRLVERLKRAQHHQLPLSPDKSNWI</sequence>
<evidence type="ECO:0000313" key="2">
    <source>
        <dbReference type="EMBL" id="VDM50106.1"/>
    </source>
</evidence>
<dbReference type="PANTHER" id="PTHR33963">
    <property type="entry name" value="MKRN2 OPPOSITE STRAND PROTEIN"/>
    <property type="match status" value="1"/>
</dbReference>
<reference evidence="4" key="1">
    <citation type="submission" date="2016-06" db="UniProtKB">
        <authorList>
            <consortium name="WormBaseParasite"/>
        </authorList>
    </citation>
    <scope>IDENTIFICATION</scope>
</reference>
<dbReference type="Proteomes" id="UP000050794">
    <property type="component" value="Unassembled WGS sequence"/>
</dbReference>
<dbReference type="Pfam" id="PF16044">
    <property type="entry name" value="DUF4796_C"/>
    <property type="match status" value="1"/>
</dbReference>
<name>A0A183VDG5_TOXCA</name>
<dbReference type="EMBL" id="UYWY01025959">
    <property type="protein sequence ID" value="VDM50106.1"/>
    <property type="molecule type" value="Genomic_DNA"/>
</dbReference>
<dbReference type="InterPro" id="IPR053921">
    <property type="entry name" value="MKRN2OS-like_C"/>
</dbReference>
<protein>
    <submittedName>
        <fullName evidence="4">PPPDE domain-containing protein</fullName>
    </submittedName>
</protein>
<dbReference type="WBParaSite" id="TCNE_0001878901-mRNA-1">
    <property type="protein sequence ID" value="TCNE_0001878901-mRNA-1"/>
    <property type="gene ID" value="TCNE_0001878901"/>
</dbReference>
<evidence type="ECO:0000313" key="3">
    <source>
        <dbReference type="Proteomes" id="UP000050794"/>
    </source>
</evidence>
<evidence type="ECO:0000313" key="4">
    <source>
        <dbReference type="WBParaSite" id="TCNE_0001878901-mRNA-1"/>
    </source>
</evidence>